<proteinExistence type="predicted"/>
<sequence>MRSASPLGAGGSSMESPIFFDALFNKFLLSNNEDEEAWPVVDMYGGRIYDWTECPFAHLGEKARHCELDV</sequence>
<evidence type="ECO:0000313" key="2">
    <source>
        <dbReference type="EMBL" id="PNR33717.1"/>
    </source>
</evidence>
<accession>A0A2K1IWQ7</accession>
<dbReference type="EnsemblPlants" id="Pp3c19_1330V3.1">
    <property type="protein sequence ID" value="Pp3c19_1330V3.1"/>
    <property type="gene ID" value="Pp3c19_1330"/>
</dbReference>
<dbReference type="EMBL" id="ABEU02000019">
    <property type="protein sequence ID" value="PNR33717.1"/>
    <property type="molecule type" value="Genomic_DNA"/>
</dbReference>
<evidence type="ECO:0000313" key="3">
    <source>
        <dbReference type="EnsemblPlants" id="Pp3c19_1330V3.1"/>
    </source>
</evidence>
<organism evidence="2">
    <name type="scientific">Physcomitrium patens</name>
    <name type="common">Spreading-leaved earth moss</name>
    <name type="synonym">Physcomitrella patens</name>
    <dbReference type="NCBI Taxonomy" id="3218"/>
    <lineage>
        <taxon>Eukaryota</taxon>
        <taxon>Viridiplantae</taxon>
        <taxon>Streptophyta</taxon>
        <taxon>Embryophyta</taxon>
        <taxon>Bryophyta</taxon>
        <taxon>Bryophytina</taxon>
        <taxon>Bryopsida</taxon>
        <taxon>Funariidae</taxon>
        <taxon>Funariales</taxon>
        <taxon>Funariaceae</taxon>
        <taxon>Physcomitrium</taxon>
    </lineage>
</organism>
<name>A0A2K1IWQ7_PHYPA</name>
<reference evidence="3" key="3">
    <citation type="submission" date="2020-12" db="UniProtKB">
        <authorList>
            <consortium name="EnsemblPlants"/>
        </authorList>
    </citation>
    <scope>IDENTIFICATION</scope>
</reference>
<dbReference type="AlphaFoldDB" id="A0A2K1IWQ7"/>
<feature type="domain" description="AtC3H23-like CCCH zinc finger" evidence="1">
    <location>
        <begin position="50"/>
        <end position="65"/>
    </location>
</feature>
<dbReference type="Pfam" id="PF25512">
    <property type="entry name" value="zf-CCCH_AtC3H23"/>
    <property type="match status" value="1"/>
</dbReference>
<dbReference type="Proteomes" id="UP000006727">
    <property type="component" value="Chromosome 19"/>
</dbReference>
<evidence type="ECO:0000259" key="1">
    <source>
        <dbReference type="Pfam" id="PF25512"/>
    </source>
</evidence>
<reference evidence="2 4" key="1">
    <citation type="journal article" date="2008" name="Science">
        <title>The Physcomitrella genome reveals evolutionary insights into the conquest of land by plants.</title>
        <authorList>
            <person name="Rensing S."/>
            <person name="Lang D."/>
            <person name="Zimmer A."/>
            <person name="Terry A."/>
            <person name="Salamov A."/>
            <person name="Shapiro H."/>
            <person name="Nishiyama T."/>
            <person name="Perroud P.-F."/>
            <person name="Lindquist E."/>
            <person name="Kamisugi Y."/>
            <person name="Tanahashi T."/>
            <person name="Sakakibara K."/>
            <person name="Fujita T."/>
            <person name="Oishi K."/>
            <person name="Shin-I T."/>
            <person name="Kuroki Y."/>
            <person name="Toyoda A."/>
            <person name="Suzuki Y."/>
            <person name="Hashimoto A."/>
            <person name="Yamaguchi K."/>
            <person name="Sugano A."/>
            <person name="Kohara Y."/>
            <person name="Fujiyama A."/>
            <person name="Anterola A."/>
            <person name="Aoki S."/>
            <person name="Ashton N."/>
            <person name="Barbazuk W.B."/>
            <person name="Barker E."/>
            <person name="Bennetzen J."/>
            <person name="Bezanilla M."/>
            <person name="Blankenship R."/>
            <person name="Cho S.H."/>
            <person name="Dutcher S."/>
            <person name="Estelle M."/>
            <person name="Fawcett J.A."/>
            <person name="Gundlach H."/>
            <person name="Hanada K."/>
            <person name="Heyl A."/>
            <person name="Hicks K.A."/>
            <person name="Hugh J."/>
            <person name="Lohr M."/>
            <person name="Mayer K."/>
            <person name="Melkozernov A."/>
            <person name="Murata T."/>
            <person name="Nelson D."/>
            <person name="Pils B."/>
            <person name="Prigge M."/>
            <person name="Reiss B."/>
            <person name="Renner T."/>
            <person name="Rombauts S."/>
            <person name="Rushton P."/>
            <person name="Sanderfoot A."/>
            <person name="Schween G."/>
            <person name="Shiu S.-H."/>
            <person name="Stueber K."/>
            <person name="Theodoulou F.L."/>
            <person name="Tu H."/>
            <person name="Van de Peer Y."/>
            <person name="Verrier P.J."/>
            <person name="Waters E."/>
            <person name="Wood A."/>
            <person name="Yang L."/>
            <person name="Cove D."/>
            <person name="Cuming A."/>
            <person name="Hasebe M."/>
            <person name="Lucas S."/>
            <person name="Mishler D.B."/>
            <person name="Reski R."/>
            <person name="Grigoriev I."/>
            <person name="Quatrano R.S."/>
            <person name="Boore J.L."/>
        </authorList>
    </citation>
    <scope>NUCLEOTIDE SEQUENCE [LARGE SCALE GENOMIC DNA]</scope>
    <source>
        <strain evidence="3 4">cv. Gransden 2004</strain>
    </source>
</reference>
<protein>
    <recommendedName>
        <fullName evidence="1">AtC3H23-like CCCH zinc finger domain-containing protein</fullName>
    </recommendedName>
</protein>
<dbReference type="InterPro" id="IPR057444">
    <property type="entry name" value="Znf-CCCH_AtC3H23-like"/>
</dbReference>
<reference evidence="2 4" key="2">
    <citation type="journal article" date="2018" name="Plant J.">
        <title>The Physcomitrella patens chromosome-scale assembly reveals moss genome structure and evolution.</title>
        <authorList>
            <person name="Lang D."/>
            <person name="Ullrich K.K."/>
            <person name="Murat F."/>
            <person name="Fuchs J."/>
            <person name="Jenkins J."/>
            <person name="Haas F.B."/>
            <person name="Piednoel M."/>
            <person name="Gundlach H."/>
            <person name="Van Bel M."/>
            <person name="Meyberg R."/>
            <person name="Vives C."/>
            <person name="Morata J."/>
            <person name="Symeonidi A."/>
            <person name="Hiss M."/>
            <person name="Muchero W."/>
            <person name="Kamisugi Y."/>
            <person name="Saleh O."/>
            <person name="Blanc G."/>
            <person name="Decker E.L."/>
            <person name="van Gessel N."/>
            <person name="Grimwood J."/>
            <person name="Hayes R.D."/>
            <person name="Graham S.W."/>
            <person name="Gunter L.E."/>
            <person name="McDaniel S.F."/>
            <person name="Hoernstein S.N.W."/>
            <person name="Larsson A."/>
            <person name="Li F.W."/>
            <person name="Perroud P.F."/>
            <person name="Phillips J."/>
            <person name="Ranjan P."/>
            <person name="Rokshar D.S."/>
            <person name="Rothfels C.J."/>
            <person name="Schneider L."/>
            <person name="Shu S."/>
            <person name="Stevenson D.W."/>
            <person name="Thummler F."/>
            <person name="Tillich M."/>
            <person name="Villarreal Aguilar J.C."/>
            <person name="Widiez T."/>
            <person name="Wong G.K."/>
            <person name="Wymore A."/>
            <person name="Zhang Y."/>
            <person name="Zimmer A.D."/>
            <person name="Quatrano R.S."/>
            <person name="Mayer K.F.X."/>
            <person name="Goodstein D."/>
            <person name="Casacuberta J.M."/>
            <person name="Vandepoele K."/>
            <person name="Reski R."/>
            <person name="Cuming A.C."/>
            <person name="Tuskan G.A."/>
            <person name="Maumus F."/>
            <person name="Salse J."/>
            <person name="Schmutz J."/>
            <person name="Rensing S.A."/>
        </authorList>
    </citation>
    <scope>NUCLEOTIDE SEQUENCE [LARGE SCALE GENOMIC DNA]</scope>
    <source>
        <strain evidence="3 4">cv. Gransden 2004</strain>
    </source>
</reference>
<keyword evidence="4" id="KW-1185">Reference proteome</keyword>
<evidence type="ECO:0000313" key="4">
    <source>
        <dbReference type="Proteomes" id="UP000006727"/>
    </source>
</evidence>
<dbReference type="Gramene" id="Pp3c19_1330V3.1">
    <property type="protein sequence ID" value="Pp3c19_1330V3.1"/>
    <property type="gene ID" value="Pp3c19_1330"/>
</dbReference>
<gene>
    <name evidence="2" type="ORF">PHYPA_023533</name>
</gene>